<name>F4PKB7_CACFS</name>
<evidence type="ECO:0008006" key="5">
    <source>
        <dbReference type="Google" id="ProtNLM"/>
    </source>
</evidence>
<dbReference type="RefSeq" id="XP_004361892.1">
    <property type="nucleotide sequence ID" value="XM_004361835.1"/>
</dbReference>
<dbReference type="InterPro" id="IPR052326">
    <property type="entry name" value="Diff-Dev_Assoc_Protein"/>
</dbReference>
<proteinExistence type="predicted"/>
<feature type="region of interest" description="Disordered" evidence="1">
    <location>
        <begin position="313"/>
        <end position="374"/>
    </location>
</feature>
<dbReference type="PANTHER" id="PTHR33459">
    <property type="entry name" value="DD-GDCA PROTEIN"/>
    <property type="match status" value="1"/>
</dbReference>
<dbReference type="EMBL" id="GL883007">
    <property type="protein sequence ID" value="EGG24041.1"/>
    <property type="molecule type" value="Genomic_DNA"/>
</dbReference>
<dbReference type="KEGG" id="dfa:DFA_06179"/>
<gene>
    <name evidence="3" type="ORF">DFA_06179</name>
</gene>
<sequence length="394" mass="41568">MKFVFVLLLVLVSVSQFVSSQSTCQPTGAICDKNNMCQTTDICLNGFCTKRVTDTACQNVIVPTGNYNDSTCAFPKSCVGGTCQYANYLAVGETCTSESECAINLSCINSKCGLPTGAKCQYQQDCPFDQYCSNGQCLNRTADGGSCSVIDCYPYSTCTSGKCVPYYSVAPGSPLPCAPYTSDNICDFANNGAKCFNSQCQTVTSQLAQCSDSVRCPTNWGCVNGTCIFSTEPVQVGACQTAKKAFFKCMTAFKCVQGVDVSYLYPLTPAPGSCIYDNCGKEYCALSALECVSRYNIETVECNGFQNRVDYCTNNPPPPPPTTPIPSTTTTSTTSNTGGSTTSDTTSTGGSTSTATGGATTADTTTTSQPSESSSIHFTLPLCLVMLVASLLLF</sequence>
<organism evidence="3 4">
    <name type="scientific">Cavenderia fasciculata</name>
    <name type="common">Slime mold</name>
    <name type="synonym">Dictyostelium fasciculatum</name>
    <dbReference type="NCBI Taxonomy" id="261658"/>
    <lineage>
        <taxon>Eukaryota</taxon>
        <taxon>Amoebozoa</taxon>
        <taxon>Evosea</taxon>
        <taxon>Eumycetozoa</taxon>
        <taxon>Dictyostelia</taxon>
        <taxon>Acytosteliales</taxon>
        <taxon>Cavenderiaceae</taxon>
        <taxon>Cavenderia</taxon>
    </lineage>
</organism>
<feature type="signal peptide" evidence="2">
    <location>
        <begin position="1"/>
        <end position="20"/>
    </location>
</feature>
<keyword evidence="2" id="KW-0732">Signal</keyword>
<evidence type="ECO:0000313" key="4">
    <source>
        <dbReference type="Proteomes" id="UP000007797"/>
    </source>
</evidence>
<accession>F4PKB7</accession>
<dbReference type="PANTHER" id="PTHR33459:SF7">
    <property type="entry name" value="DD-GDCA PROTEIN"/>
    <property type="match status" value="1"/>
</dbReference>
<evidence type="ECO:0000313" key="3">
    <source>
        <dbReference type="EMBL" id="EGG24041.1"/>
    </source>
</evidence>
<dbReference type="GeneID" id="14876445"/>
<feature type="compositionally biased region" description="Pro residues" evidence="1">
    <location>
        <begin position="315"/>
        <end position="324"/>
    </location>
</feature>
<evidence type="ECO:0000256" key="1">
    <source>
        <dbReference type="SAM" id="MobiDB-lite"/>
    </source>
</evidence>
<reference evidence="4" key="1">
    <citation type="journal article" date="2011" name="Genome Res.">
        <title>Phylogeny-wide analysis of social amoeba genomes highlights ancient origins for complex intercellular communication.</title>
        <authorList>
            <person name="Heidel A.J."/>
            <person name="Lawal H.M."/>
            <person name="Felder M."/>
            <person name="Schilde C."/>
            <person name="Helps N.R."/>
            <person name="Tunggal B."/>
            <person name="Rivero F."/>
            <person name="John U."/>
            <person name="Schleicher M."/>
            <person name="Eichinger L."/>
            <person name="Platzer M."/>
            <person name="Noegel A.A."/>
            <person name="Schaap P."/>
            <person name="Gloeckner G."/>
        </authorList>
    </citation>
    <scope>NUCLEOTIDE SEQUENCE [LARGE SCALE GENOMIC DNA]</scope>
    <source>
        <strain evidence="4">SH3</strain>
    </source>
</reference>
<keyword evidence="4" id="KW-1185">Reference proteome</keyword>
<dbReference type="AlphaFoldDB" id="F4PKB7"/>
<dbReference type="OrthoDB" id="4405280at2759"/>
<evidence type="ECO:0000256" key="2">
    <source>
        <dbReference type="SAM" id="SignalP"/>
    </source>
</evidence>
<feature type="compositionally biased region" description="Low complexity" evidence="1">
    <location>
        <begin position="325"/>
        <end position="374"/>
    </location>
</feature>
<feature type="chain" id="PRO_5003319353" description="Paramecium surface antigen repeat-containing protein" evidence="2">
    <location>
        <begin position="21"/>
        <end position="394"/>
    </location>
</feature>
<protein>
    <recommendedName>
        <fullName evidence="5">Paramecium surface antigen repeat-containing protein</fullName>
    </recommendedName>
</protein>
<dbReference type="Proteomes" id="UP000007797">
    <property type="component" value="Unassembled WGS sequence"/>
</dbReference>